<evidence type="ECO:0000313" key="3">
    <source>
        <dbReference type="Proteomes" id="UP000026739"/>
    </source>
</evidence>
<gene>
    <name evidence="2" type="ORF">V466_04330</name>
</gene>
<dbReference type="InterPro" id="IPR008579">
    <property type="entry name" value="UGlyAH_Cupin_dom"/>
</dbReference>
<reference evidence="2 3" key="1">
    <citation type="submission" date="2013-12" db="EMBL/GenBank/DDBJ databases">
        <authorList>
            <person name="Formusa P.A."/>
            <person name="Habash M."/>
            <person name="Lee H."/>
            <person name="Trevors J.T."/>
        </authorList>
    </citation>
    <scope>NUCLEOTIDE SEQUENCE [LARGE SCALE GENOMIC DNA]</scope>
    <source>
        <strain evidence="2 3">PD30</strain>
    </source>
</reference>
<accession>A0A059L8U3</accession>
<dbReference type="RefSeq" id="WP_033054953.1">
    <property type="nucleotide sequence ID" value="NZ_AZQQ01000061.1"/>
</dbReference>
<dbReference type="InterPro" id="IPR014710">
    <property type="entry name" value="RmlC-like_jellyroll"/>
</dbReference>
<proteinExistence type="predicted"/>
<dbReference type="EMBL" id="AZQQ01000061">
    <property type="protein sequence ID" value="KDD70530.1"/>
    <property type="molecule type" value="Genomic_DNA"/>
</dbReference>
<sequence length="113" mass="12525">MSITQFKNTATLKLEESNPVAVPLGTPVAVASTTSVERDDGVETGVWECTPGRWRRQIVAQEFCHFIQGRCTFTPDDGETLHIEAGDALMLPANSLGIWDIQETVRKTYVLIF</sequence>
<dbReference type="PANTHER" id="PTHR40943:SF1">
    <property type="entry name" value="CYTOPLASMIC PROTEIN"/>
    <property type="match status" value="1"/>
</dbReference>
<dbReference type="eggNOG" id="COG3450">
    <property type="taxonomic scope" value="Bacteria"/>
</dbReference>
<comment type="caution">
    <text evidence="2">The sequence shown here is derived from an EMBL/GenBank/DDBJ whole genome shotgun (WGS) entry which is preliminary data.</text>
</comment>
<dbReference type="Pfam" id="PF05899">
    <property type="entry name" value="Cupin_3"/>
    <property type="match status" value="1"/>
</dbReference>
<evidence type="ECO:0000313" key="2">
    <source>
        <dbReference type="EMBL" id="KDD70530.1"/>
    </source>
</evidence>
<organism evidence="2 3">
    <name type="scientific">Pseudomonas mandelii PD30</name>
    <dbReference type="NCBI Taxonomy" id="1419583"/>
    <lineage>
        <taxon>Bacteria</taxon>
        <taxon>Pseudomonadati</taxon>
        <taxon>Pseudomonadota</taxon>
        <taxon>Gammaproteobacteria</taxon>
        <taxon>Pseudomonadales</taxon>
        <taxon>Pseudomonadaceae</taxon>
        <taxon>Pseudomonas</taxon>
    </lineage>
</organism>
<name>A0A059L8U3_9PSED</name>
<dbReference type="CDD" id="cd02227">
    <property type="entry name" value="cupin_TM1112-like"/>
    <property type="match status" value="1"/>
</dbReference>
<evidence type="ECO:0000259" key="1">
    <source>
        <dbReference type="Pfam" id="PF05899"/>
    </source>
</evidence>
<dbReference type="PANTHER" id="PTHR40943">
    <property type="entry name" value="CYTOPLASMIC PROTEIN-RELATED"/>
    <property type="match status" value="1"/>
</dbReference>
<protein>
    <submittedName>
        <fullName evidence="2">Cupin</fullName>
    </submittedName>
</protein>
<dbReference type="InterPro" id="IPR011051">
    <property type="entry name" value="RmlC_Cupin_sf"/>
</dbReference>
<dbReference type="Gene3D" id="2.60.120.10">
    <property type="entry name" value="Jelly Rolls"/>
    <property type="match status" value="1"/>
</dbReference>
<feature type="domain" description="(S)-ureidoglycine aminohydrolase cupin" evidence="1">
    <location>
        <begin position="37"/>
        <end position="109"/>
    </location>
</feature>
<dbReference type="SUPFAM" id="SSF51182">
    <property type="entry name" value="RmlC-like cupins"/>
    <property type="match status" value="1"/>
</dbReference>
<dbReference type="Proteomes" id="UP000026739">
    <property type="component" value="Unassembled WGS sequence"/>
</dbReference>
<dbReference type="AlphaFoldDB" id="A0A059L8U3"/>